<keyword evidence="8" id="KW-0378">Hydrolase</keyword>
<comment type="catalytic activity">
    <reaction evidence="14">
        <text>diphosphate + H2O = 2 phosphate + H(+)</text>
        <dbReference type="Rhea" id="RHEA:24576"/>
        <dbReference type="ChEBI" id="CHEBI:15377"/>
        <dbReference type="ChEBI" id="CHEBI:15378"/>
        <dbReference type="ChEBI" id="CHEBI:33019"/>
        <dbReference type="ChEBI" id="CHEBI:43474"/>
        <dbReference type="EC" id="3.6.1.1"/>
    </reaction>
</comment>
<dbReference type="InterPro" id="IPR036412">
    <property type="entry name" value="HAD-like_sf"/>
</dbReference>
<sequence>MSIKAALIDLSGTLHVEDEPTPNAIEALTKLRNAGVRVKFVTNTTKDSKTTLHSRLCKIGFQLEASEIYSSLSAAVAFVETEKLNPYYLLSDDARQDFPQEDTTRPHDSVVVGLAPNAFNYDQLNKAFNVLLQQKSHKLVAIHQGKYYRRADGLALGPGCFVKGLEYATGCSAQVIGKPNPYFFKGALAGLDPAFCVMIGDDANDDIVGAMSLGMQGVLVKTGKYLPDVEVTPPPTALVDNFSNAVDWIIEKNSKS</sequence>
<dbReference type="STRING" id="7260.B4N0Y8"/>
<dbReference type="KEGG" id="dwi:6644287"/>
<evidence type="ECO:0000313" key="15">
    <source>
        <dbReference type="EMBL" id="EDW78150.1"/>
    </source>
</evidence>
<evidence type="ECO:0000256" key="5">
    <source>
        <dbReference type="ARBA" id="ARBA00012146"/>
    </source>
</evidence>
<dbReference type="GO" id="GO:0004427">
    <property type="term" value="F:inorganic diphosphate phosphatase activity"/>
    <property type="evidence" value="ECO:0007669"/>
    <property type="project" value="UniProtKB-EC"/>
</dbReference>
<evidence type="ECO:0000256" key="12">
    <source>
        <dbReference type="ARBA" id="ARBA00039357"/>
    </source>
</evidence>
<dbReference type="Gene3D" id="3.40.50.1000">
    <property type="entry name" value="HAD superfamily/HAD-like"/>
    <property type="match status" value="2"/>
</dbReference>
<gene>
    <name evidence="15" type="primary">Dwil\GK24162</name>
    <name evidence="15" type="ORF">Dwil_GK24162</name>
</gene>
<comment type="subcellular location">
    <subcellularLocation>
        <location evidence="3">Cytoplasm</location>
    </subcellularLocation>
    <subcellularLocation>
        <location evidence="2">Nucleus</location>
    </subcellularLocation>
</comment>
<dbReference type="OMA" id="RKPIESW"/>
<evidence type="ECO:0000313" key="16">
    <source>
        <dbReference type="Proteomes" id="UP000007798"/>
    </source>
</evidence>
<organism evidence="15 16">
    <name type="scientific">Drosophila willistoni</name>
    <name type="common">Fruit fly</name>
    <dbReference type="NCBI Taxonomy" id="7260"/>
    <lineage>
        <taxon>Eukaryota</taxon>
        <taxon>Metazoa</taxon>
        <taxon>Ecdysozoa</taxon>
        <taxon>Arthropoda</taxon>
        <taxon>Hexapoda</taxon>
        <taxon>Insecta</taxon>
        <taxon>Pterygota</taxon>
        <taxon>Neoptera</taxon>
        <taxon>Endopterygota</taxon>
        <taxon>Diptera</taxon>
        <taxon>Brachycera</taxon>
        <taxon>Muscomorpha</taxon>
        <taxon>Ephydroidea</taxon>
        <taxon>Drosophilidae</taxon>
        <taxon>Drosophila</taxon>
        <taxon>Sophophora</taxon>
    </lineage>
</organism>
<keyword evidence="7" id="KW-0479">Metal-binding</keyword>
<evidence type="ECO:0000256" key="13">
    <source>
        <dbReference type="ARBA" id="ARBA00039666"/>
    </source>
</evidence>
<name>B4N0Y8_DROWI</name>
<dbReference type="InParanoid" id="B4N0Y8"/>
<dbReference type="InterPro" id="IPR006355">
    <property type="entry name" value="LHPP/HDHD2"/>
</dbReference>
<dbReference type="InterPro" id="IPR023214">
    <property type="entry name" value="HAD_sf"/>
</dbReference>
<comment type="cofactor">
    <cofactor evidence="1">
        <name>Mg(2+)</name>
        <dbReference type="ChEBI" id="CHEBI:18420"/>
    </cofactor>
</comment>
<dbReference type="InterPro" id="IPR006357">
    <property type="entry name" value="HAD-SF_hydro_IIA"/>
</dbReference>
<evidence type="ECO:0000256" key="14">
    <source>
        <dbReference type="ARBA" id="ARBA00047820"/>
    </source>
</evidence>
<evidence type="ECO:0000256" key="10">
    <source>
        <dbReference type="ARBA" id="ARBA00023242"/>
    </source>
</evidence>
<evidence type="ECO:0000256" key="7">
    <source>
        <dbReference type="ARBA" id="ARBA00022723"/>
    </source>
</evidence>
<dbReference type="HOGENOM" id="CLU_043473_4_0_1"/>
<dbReference type="Pfam" id="PF13344">
    <property type="entry name" value="Hydrolase_6"/>
    <property type="match status" value="1"/>
</dbReference>
<dbReference type="OrthoDB" id="426235at2759"/>
<dbReference type="PANTHER" id="PTHR19288:SF46">
    <property type="entry name" value="HALOACID DEHALOGENASE-LIKE HYDROLASE DOMAIN-CONTAINING PROTEIN 2"/>
    <property type="match status" value="1"/>
</dbReference>
<evidence type="ECO:0000256" key="3">
    <source>
        <dbReference type="ARBA" id="ARBA00004496"/>
    </source>
</evidence>
<keyword evidence="9" id="KW-0460">Magnesium</keyword>
<dbReference type="SMR" id="B4N0Y8"/>
<dbReference type="SUPFAM" id="SSF56784">
    <property type="entry name" value="HAD-like"/>
    <property type="match status" value="1"/>
</dbReference>
<keyword evidence="10" id="KW-0539">Nucleus</keyword>
<dbReference type="Proteomes" id="UP000007798">
    <property type="component" value="Unassembled WGS sequence"/>
</dbReference>
<keyword evidence="6" id="KW-0963">Cytoplasm</keyword>
<dbReference type="GO" id="GO:0005634">
    <property type="term" value="C:nucleus"/>
    <property type="evidence" value="ECO:0007669"/>
    <property type="project" value="UniProtKB-SubCell"/>
</dbReference>
<evidence type="ECO:0000256" key="8">
    <source>
        <dbReference type="ARBA" id="ARBA00022801"/>
    </source>
</evidence>
<comment type="similarity">
    <text evidence="4">Belongs to the HAD-like hydrolase superfamily.</text>
</comment>
<dbReference type="eggNOG" id="KOG3040">
    <property type="taxonomic scope" value="Eukaryota"/>
</dbReference>
<dbReference type="PhylomeDB" id="B4N0Y8"/>
<evidence type="ECO:0000256" key="11">
    <source>
        <dbReference type="ARBA" id="ARBA00037258"/>
    </source>
</evidence>
<protein>
    <recommendedName>
        <fullName evidence="13">Haloacid dehalogenase-like hydrolase domain-containing protein 2</fullName>
        <ecNumber evidence="5">3.6.1.1</ecNumber>
    </recommendedName>
    <alternativeName>
        <fullName evidence="12">Phospholysine phosphohistidine inorganic pyrophosphate phosphatase</fullName>
    </alternativeName>
</protein>
<proteinExistence type="inferred from homology"/>
<evidence type="ECO:0000256" key="4">
    <source>
        <dbReference type="ARBA" id="ARBA00007958"/>
    </source>
</evidence>
<dbReference type="FunFam" id="3.40.50.1000:FF:000051">
    <property type="entry name" value="Phospholysine phosphohistidine inorganic pyrophosphate phosphatase"/>
    <property type="match status" value="1"/>
</dbReference>
<accession>B4N0Y8</accession>
<evidence type="ECO:0000256" key="1">
    <source>
        <dbReference type="ARBA" id="ARBA00001946"/>
    </source>
</evidence>
<dbReference type="AlphaFoldDB" id="B4N0Y8"/>
<dbReference type="EMBL" id="CH963920">
    <property type="protein sequence ID" value="EDW78150.1"/>
    <property type="molecule type" value="Genomic_DNA"/>
</dbReference>
<dbReference type="EC" id="3.6.1.1" evidence="5"/>
<dbReference type="NCBIfam" id="TIGR01460">
    <property type="entry name" value="HAD-SF-IIA"/>
    <property type="match status" value="1"/>
</dbReference>
<dbReference type="FunCoup" id="B4N0Y8">
    <property type="interactions" value="525"/>
</dbReference>
<dbReference type="GO" id="GO:0016791">
    <property type="term" value="F:phosphatase activity"/>
    <property type="evidence" value="ECO:0007669"/>
    <property type="project" value="InterPro"/>
</dbReference>
<dbReference type="GO" id="GO:0005737">
    <property type="term" value="C:cytoplasm"/>
    <property type="evidence" value="ECO:0007669"/>
    <property type="project" value="UniProtKB-SubCell"/>
</dbReference>
<evidence type="ECO:0000256" key="2">
    <source>
        <dbReference type="ARBA" id="ARBA00004123"/>
    </source>
</evidence>
<dbReference type="Pfam" id="PF13242">
    <property type="entry name" value="Hydrolase_like"/>
    <property type="match status" value="1"/>
</dbReference>
<dbReference type="PANTHER" id="PTHR19288">
    <property type="entry name" value="4-NITROPHENYLPHOSPHATASE-RELATED"/>
    <property type="match status" value="1"/>
</dbReference>
<dbReference type="CDD" id="cd07509">
    <property type="entry name" value="HAD_PPase"/>
    <property type="match status" value="1"/>
</dbReference>
<reference evidence="15 16" key="1">
    <citation type="journal article" date="2007" name="Nature">
        <title>Evolution of genes and genomes on the Drosophila phylogeny.</title>
        <authorList>
            <consortium name="Drosophila 12 Genomes Consortium"/>
            <person name="Clark A.G."/>
            <person name="Eisen M.B."/>
            <person name="Smith D.R."/>
            <person name="Bergman C.M."/>
            <person name="Oliver B."/>
            <person name="Markow T.A."/>
            <person name="Kaufman T.C."/>
            <person name="Kellis M."/>
            <person name="Gelbart W."/>
            <person name="Iyer V.N."/>
            <person name="Pollard D.A."/>
            <person name="Sackton T.B."/>
            <person name="Larracuente A.M."/>
            <person name="Singh N.D."/>
            <person name="Abad J.P."/>
            <person name="Abt D.N."/>
            <person name="Adryan B."/>
            <person name="Aguade M."/>
            <person name="Akashi H."/>
            <person name="Anderson W.W."/>
            <person name="Aquadro C.F."/>
            <person name="Ardell D.H."/>
            <person name="Arguello R."/>
            <person name="Artieri C.G."/>
            <person name="Barbash D.A."/>
            <person name="Barker D."/>
            <person name="Barsanti P."/>
            <person name="Batterham P."/>
            <person name="Batzoglou S."/>
            <person name="Begun D."/>
            <person name="Bhutkar A."/>
            <person name="Blanco E."/>
            <person name="Bosak S.A."/>
            <person name="Bradley R.K."/>
            <person name="Brand A.D."/>
            <person name="Brent M.R."/>
            <person name="Brooks A.N."/>
            <person name="Brown R.H."/>
            <person name="Butlin R.K."/>
            <person name="Caggese C."/>
            <person name="Calvi B.R."/>
            <person name="Bernardo de Carvalho A."/>
            <person name="Caspi A."/>
            <person name="Castrezana S."/>
            <person name="Celniker S.E."/>
            <person name="Chang J.L."/>
            <person name="Chapple C."/>
            <person name="Chatterji S."/>
            <person name="Chinwalla A."/>
            <person name="Civetta A."/>
            <person name="Clifton S.W."/>
            <person name="Comeron J.M."/>
            <person name="Costello J.C."/>
            <person name="Coyne J.A."/>
            <person name="Daub J."/>
            <person name="David R.G."/>
            <person name="Delcher A.L."/>
            <person name="Delehaunty K."/>
            <person name="Do C.B."/>
            <person name="Ebling H."/>
            <person name="Edwards K."/>
            <person name="Eickbush T."/>
            <person name="Evans J.D."/>
            <person name="Filipski A."/>
            <person name="Findeiss S."/>
            <person name="Freyhult E."/>
            <person name="Fulton L."/>
            <person name="Fulton R."/>
            <person name="Garcia A.C."/>
            <person name="Gardiner A."/>
            <person name="Garfield D.A."/>
            <person name="Garvin B.E."/>
            <person name="Gibson G."/>
            <person name="Gilbert D."/>
            <person name="Gnerre S."/>
            <person name="Godfrey J."/>
            <person name="Good R."/>
            <person name="Gotea V."/>
            <person name="Gravely B."/>
            <person name="Greenberg A.J."/>
            <person name="Griffiths-Jones S."/>
            <person name="Gross S."/>
            <person name="Guigo R."/>
            <person name="Gustafson E.A."/>
            <person name="Haerty W."/>
            <person name="Hahn M.W."/>
            <person name="Halligan D.L."/>
            <person name="Halpern A.L."/>
            <person name="Halter G.M."/>
            <person name="Han M.V."/>
            <person name="Heger A."/>
            <person name="Hillier L."/>
            <person name="Hinrichs A.S."/>
            <person name="Holmes I."/>
            <person name="Hoskins R.A."/>
            <person name="Hubisz M.J."/>
            <person name="Hultmark D."/>
            <person name="Huntley M.A."/>
            <person name="Jaffe D.B."/>
            <person name="Jagadeeshan S."/>
            <person name="Jeck W.R."/>
            <person name="Johnson J."/>
            <person name="Jones C.D."/>
            <person name="Jordan W.C."/>
            <person name="Karpen G.H."/>
            <person name="Kataoka E."/>
            <person name="Keightley P.D."/>
            <person name="Kheradpour P."/>
            <person name="Kirkness E.F."/>
            <person name="Koerich L.B."/>
            <person name="Kristiansen K."/>
            <person name="Kudrna D."/>
            <person name="Kulathinal R.J."/>
            <person name="Kumar S."/>
            <person name="Kwok R."/>
            <person name="Lander E."/>
            <person name="Langley C.H."/>
            <person name="Lapoint R."/>
            <person name="Lazzaro B.P."/>
            <person name="Lee S.J."/>
            <person name="Levesque L."/>
            <person name="Li R."/>
            <person name="Lin C.F."/>
            <person name="Lin M.F."/>
            <person name="Lindblad-Toh K."/>
            <person name="Llopart A."/>
            <person name="Long M."/>
            <person name="Low L."/>
            <person name="Lozovsky E."/>
            <person name="Lu J."/>
            <person name="Luo M."/>
            <person name="Machado C.A."/>
            <person name="Makalowski W."/>
            <person name="Marzo M."/>
            <person name="Matsuda M."/>
            <person name="Matzkin L."/>
            <person name="McAllister B."/>
            <person name="McBride C.S."/>
            <person name="McKernan B."/>
            <person name="McKernan K."/>
            <person name="Mendez-Lago M."/>
            <person name="Minx P."/>
            <person name="Mollenhauer M.U."/>
            <person name="Montooth K."/>
            <person name="Mount S.M."/>
            <person name="Mu X."/>
            <person name="Myers E."/>
            <person name="Negre B."/>
            <person name="Newfeld S."/>
            <person name="Nielsen R."/>
            <person name="Noor M.A."/>
            <person name="O'Grady P."/>
            <person name="Pachter L."/>
            <person name="Papaceit M."/>
            <person name="Parisi M.J."/>
            <person name="Parisi M."/>
            <person name="Parts L."/>
            <person name="Pedersen J.S."/>
            <person name="Pesole G."/>
            <person name="Phillippy A.M."/>
            <person name="Ponting C.P."/>
            <person name="Pop M."/>
            <person name="Porcelli D."/>
            <person name="Powell J.R."/>
            <person name="Prohaska S."/>
            <person name="Pruitt K."/>
            <person name="Puig M."/>
            <person name="Quesneville H."/>
            <person name="Ram K.R."/>
            <person name="Rand D."/>
            <person name="Rasmussen M.D."/>
            <person name="Reed L.K."/>
            <person name="Reenan R."/>
            <person name="Reily A."/>
            <person name="Remington K.A."/>
            <person name="Rieger T.T."/>
            <person name="Ritchie M.G."/>
            <person name="Robin C."/>
            <person name="Rogers Y.H."/>
            <person name="Rohde C."/>
            <person name="Rozas J."/>
            <person name="Rubenfield M.J."/>
            <person name="Ruiz A."/>
            <person name="Russo S."/>
            <person name="Salzberg S.L."/>
            <person name="Sanchez-Gracia A."/>
            <person name="Saranga D.J."/>
            <person name="Sato H."/>
            <person name="Schaeffer S.W."/>
            <person name="Schatz M.C."/>
            <person name="Schlenke T."/>
            <person name="Schwartz R."/>
            <person name="Segarra C."/>
            <person name="Singh R.S."/>
            <person name="Sirot L."/>
            <person name="Sirota M."/>
            <person name="Sisneros N.B."/>
            <person name="Smith C.D."/>
            <person name="Smith T.F."/>
            <person name="Spieth J."/>
            <person name="Stage D.E."/>
            <person name="Stark A."/>
            <person name="Stephan W."/>
            <person name="Strausberg R.L."/>
            <person name="Strempel S."/>
            <person name="Sturgill D."/>
            <person name="Sutton G."/>
            <person name="Sutton G.G."/>
            <person name="Tao W."/>
            <person name="Teichmann S."/>
            <person name="Tobari Y.N."/>
            <person name="Tomimura Y."/>
            <person name="Tsolas J.M."/>
            <person name="Valente V.L."/>
            <person name="Venter E."/>
            <person name="Venter J.C."/>
            <person name="Vicario S."/>
            <person name="Vieira F.G."/>
            <person name="Vilella A.J."/>
            <person name="Villasante A."/>
            <person name="Walenz B."/>
            <person name="Wang J."/>
            <person name="Wasserman M."/>
            <person name="Watts T."/>
            <person name="Wilson D."/>
            <person name="Wilson R.K."/>
            <person name="Wing R.A."/>
            <person name="Wolfner M.F."/>
            <person name="Wong A."/>
            <person name="Wong G.K."/>
            <person name="Wu C.I."/>
            <person name="Wu G."/>
            <person name="Yamamoto D."/>
            <person name="Yang H.P."/>
            <person name="Yang S.P."/>
            <person name="Yorke J.A."/>
            <person name="Yoshida K."/>
            <person name="Zdobnov E."/>
            <person name="Zhang P."/>
            <person name="Zhang Y."/>
            <person name="Zimin A.V."/>
            <person name="Baldwin J."/>
            <person name="Abdouelleil A."/>
            <person name="Abdulkadir J."/>
            <person name="Abebe A."/>
            <person name="Abera B."/>
            <person name="Abreu J."/>
            <person name="Acer S.C."/>
            <person name="Aftuck L."/>
            <person name="Alexander A."/>
            <person name="An P."/>
            <person name="Anderson E."/>
            <person name="Anderson S."/>
            <person name="Arachi H."/>
            <person name="Azer M."/>
            <person name="Bachantsang P."/>
            <person name="Barry A."/>
            <person name="Bayul T."/>
            <person name="Berlin A."/>
            <person name="Bessette D."/>
            <person name="Bloom T."/>
            <person name="Blye J."/>
            <person name="Boguslavskiy L."/>
            <person name="Bonnet C."/>
            <person name="Boukhgalter B."/>
            <person name="Bourzgui I."/>
            <person name="Brown A."/>
            <person name="Cahill P."/>
            <person name="Channer S."/>
            <person name="Cheshatsang Y."/>
            <person name="Chuda L."/>
            <person name="Citroen M."/>
            <person name="Collymore A."/>
            <person name="Cooke P."/>
            <person name="Costello M."/>
            <person name="D'Aco K."/>
            <person name="Daza R."/>
            <person name="De Haan G."/>
            <person name="DeGray S."/>
            <person name="DeMaso C."/>
            <person name="Dhargay N."/>
            <person name="Dooley K."/>
            <person name="Dooley E."/>
            <person name="Doricent M."/>
            <person name="Dorje P."/>
            <person name="Dorjee K."/>
            <person name="Dupes A."/>
            <person name="Elong R."/>
            <person name="Falk J."/>
            <person name="Farina A."/>
            <person name="Faro S."/>
            <person name="Ferguson D."/>
            <person name="Fisher S."/>
            <person name="Foley C.D."/>
            <person name="Franke A."/>
            <person name="Friedrich D."/>
            <person name="Gadbois L."/>
            <person name="Gearin G."/>
            <person name="Gearin C.R."/>
            <person name="Giannoukos G."/>
            <person name="Goode T."/>
            <person name="Graham J."/>
            <person name="Grandbois E."/>
            <person name="Grewal S."/>
            <person name="Gyaltsen K."/>
            <person name="Hafez N."/>
            <person name="Hagos B."/>
            <person name="Hall J."/>
            <person name="Henson C."/>
            <person name="Hollinger A."/>
            <person name="Honan T."/>
            <person name="Huard M.D."/>
            <person name="Hughes L."/>
            <person name="Hurhula B."/>
            <person name="Husby M.E."/>
            <person name="Kamat A."/>
            <person name="Kanga B."/>
            <person name="Kashin S."/>
            <person name="Khazanovich D."/>
            <person name="Kisner P."/>
            <person name="Lance K."/>
            <person name="Lara M."/>
            <person name="Lee W."/>
            <person name="Lennon N."/>
            <person name="Letendre F."/>
            <person name="LeVine R."/>
            <person name="Lipovsky A."/>
            <person name="Liu X."/>
            <person name="Liu J."/>
            <person name="Liu S."/>
            <person name="Lokyitsang T."/>
            <person name="Lokyitsang Y."/>
            <person name="Lubonja R."/>
            <person name="Lui A."/>
            <person name="MacDonald P."/>
            <person name="Magnisalis V."/>
            <person name="Maru K."/>
            <person name="Matthews C."/>
            <person name="McCusker W."/>
            <person name="McDonough S."/>
            <person name="Mehta T."/>
            <person name="Meldrim J."/>
            <person name="Meneus L."/>
            <person name="Mihai O."/>
            <person name="Mihalev A."/>
            <person name="Mihova T."/>
            <person name="Mittelman R."/>
            <person name="Mlenga V."/>
            <person name="Montmayeur A."/>
            <person name="Mulrain L."/>
            <person name="Navidi A."/>
            <person name="Naylor J."/>
            <person name="Negash T."/>
            <person name="Nguyen T."/>
            <person name="Nguyen N."/>
            <person name="Nicol R."/>
            <person name="Norbu C."/>
            <person name="Norbu N."/>
            <person name="Novod N."/>
            <person name="O'Neill B."/>
            <person name="Osman S."/>
            <person name="Markiewicz E."/>
            <person name="Oyono O.L."/>
            <person name="Patti C."/>
            <person name="Phunkhang P."/>
            <person name="Pierre F."/>
            <person name="Priest M."/>
            <person name="Raghuraman S."/>
            <person name="Rege F."/>
            <person name="Reyes R."/>
            <person name="Rise C."/>
            <person name="Rogov P."/>
            <person name="Ross K."/>
            <person name="Ryan E."/>
            <person name="Settipalli S."/>
            <person name="Shea T."/>
            <person name="Sherpa N."/>
            <person name="Shi L."/>
            <person name="Shih D."/>
            <person name="Sparrow T."/>
            <person name="Spaulding J."/>
            <person name="Stalker J."/>
            <person name="Stange-Thomann N."/>
            <person name="Stavropoulos S."/>
            <person name="Stone C."/>
            <person name="Strader C."/>
            <person name="Tesfaye S."/>
            <person name="Thomson T."/>
            <person name="Thoulutsang Y."/>
            <person name="Thoulutsang D."/>
            <person name="Topham K."/>
            <person name="Topping I."/>
            <person name="Tsamla T."/>
            <person name="Vassiliev H."/>
            <person name="Vo A."/>
            <person name="Wangchuk T."/>
            <person name="Wangdi T."/>
            <person name="Weiand M."/>
            <person name="Wilkinson J."/>
            <person name="Wilson A."/>
            <person name="Yadav S."/>
            <person name="Young G."/>
            <person name="Yu Q."/>
            <person name="Zembek L."/>
            <person name="Zhong D."/>
            <person name="Zimmer A."/>
            <person name="Zwirko Z."/>
            <person name="Jaffe D.B."/>
            <person name="Alvarez P."/>
            <person name="Brockman W."/>
            <person name="Butler J."/>
            <person name="Chin C."/>
            <person name="Gnerre S."/>
            <person name="Grabherr M."/>
            <person name="Kleber M."/>
            <person name="Mauceli E."/>
            <person name="MacCallum I."/>
        </authorList>
    </citation>
    <scope>NUCLEOTIDE SEQUENCE [LARGE SCALE GENOMIC DNA]</scope>
    <source>
        <strain evidence="16">Tucson 14030-0811.24</strain>
    </source>
</reference>
<dbReference type="GO" id="GO:0046872">
    <property type="term" value="F:metal ion binding"/>
    <property type="evidence" value="ECO:0007669"/>
    <property type="project" value="UniProtKB-KW"/>
</dbReference>
<keyword evidence="16" id="KW-1185">Reference proteome</keyword>
<comment type="function">
    <text evidence="11">Phosphatase that hydrolyzes imidodiphosphate, 3-phosphohistidine and 6-phospholysine. Has broad substrate specificity and can also hydrolyze inorganic diphosphate, but with lower efficiency.</text>
</comment>
<evidence type="ECO:0000256" key="9">
    <source>
        <dbReference type="ARBA" id="ARBA00022842"/>
    </source>
</evidence>
<evidence type="ECO:0000256" key="6">
    <source>
        <dbReference type="ARBA" id="ARBA00022490"/>
    </source>
</evidence>
<dbReference type="NCBIfam" id="TIGR01458">
    <property type="entry name" value="HAD-SF-IIA-hyp3"/>
    <property type="match status" value="1"/>
</dbReference>